<keyword evidence="3" id="KW-1185">Reference proteome</keyword>
<reference evidence="2" key="2">
    <citation type="submission" date="2023-05" db="EMBL/GenBank/DDBJ databases">
        <authorList>
            <consortium name="Lawrence Berkeley National Laboratory"/>
            <person name="Steindorff A."/>
            <person name="Hensen N."/>
            <person name="Bonometti L."/>
            <person name="Westerberg I."/>
            <person name="Brannstrom I.O."/>
            <person name="Guillou S."/>
            <person name="Cros-Aarteil S."/>
            <person name="Calhoun S."/>
            <person name="Haridas S."/>
            <person name="Kuo A."/>
            <person name="Mondo S."/>
            <person name="Pangilinan J."/>
            <person name="Riley R."/>
            <person name="Labutti K."/>
            <person name="Andreopoulos B."/>
            <person name="Lipzen A."/>
            <person name="Chen C."/>
            <person name="Yanf M."/>
            <person name="Daum C."/>
            <person name="Ng V."/>
            <person name="Clum A."/>
            <person name="Ohm R."/>
            <person name="Martin F."/>
            <person name="Silar P."/>
            <person name="Natvig D."/>
            <person name="Lalanne C."/>
            <person name="Gautier V."/>
            <person name="Ament-Velasquez S.L."/>
            <person name="Kruys A."/>
            <person name="Hutchinson M.I."/>
            <person name="Powell A.J."/>
            <person name="Barry K."/>
            <person name="Miller A.N."/>
            <person name="Grigoriev I.V."/>
            <person name="Debuchy R."/>
            <person name="Gladieux P."/>
            <person name="Thoren M.H."/>
            <person name="Johannesson H."/>
        </authorList>
    </citation>
    <scope>NUCLEOTIDE SEQUENCE</scope>
    <source>
        <strain evidence="2">CBS 141.50</strain>
    </source>
</reference>
<evidence type="ECO:0008006" key="4">
    <source>
        <dbReference type="Google" id="ProtNLM"/>
    </source>
</evidence>
<feature type="region of interest" description="Disordered" evidence="1">
    <location>
        <begin position="1"/>
        <end position="26"/>
    </location>
</feature>
<proteinExistence type="predicted"/>
<dbReference type="Proteomes" id="UP001302676">
    <property type="component" value="Unassembled WGS sequence"/>
</dbReference>
<comment type="caution">
    <text evidence="2">The sequence shown here is derived from an EMBL/GenBank/DDBJ whole genome shotgun (WGS) entry which is preliminary data.</text>
</comment>
<reference evidence="2" key="1">
    <citation type="journal article" date="2023" name="Mol. Phylogenet. Evol.">
        <title>Genome-scale phylogeny and comparative genomics of the fungal order Sordariales.</title>
        <authorList>
            <person name="Hensen N."/>
            <person name="Bonometti L."/>
            <person name="Westerberg I."/>
            <person name="Brannstrom I.O."/>
            <person name="Guillou S."/>
            <person name="Cros-Aarteil S."/>
            <person name="Calhoun S."/>
            <person name="Haridas S."/>
            <person name="Kuo A."/>
            <person name="Mondo S."/>
            <person name="Pangilinan J."/>
            <person name="Riley R."/>
            <person name="LaButti K."/>
            <person name="Andreopoulos B."/>
            <person name="Lipzen A."/>
            <person name="Chen C."/>
            <person name="Yan M."/>
            <person name="Daum C."/>
            <person name="Ng V."/>
            <person name="Clum A."/>
            <person name="Steindorff A."/>
            <person name="Ohm R.A."/>
            <person name="Martin F."/>
            <person name="Silar P."/>
            <person name="Natvig D.O."/>
            <person name="Lalanne C."/>
            <person name="Gautier V."/>
            <person name="Ament-Velasquez S.L."/>
            <person name="Kruys A."/>
            <person name="Hutchinson M.I."/>
            <person name="Powell A.J."/>
            <person name="Barry K."/>
            <person name="Miller A.N."/>
            <person name="Grigoriev I.V."/>
            <person name="Debuchy R."/>
            <person name="Gladieux P."/>
            <person name="Hiltunen Thoren M."/>
            <person name="Johannesson H."/>
        </authorList>
    </citation>
    <scope>NUCLEOTIDE SEQUENCE</scope>
    <source>
        <strain evidence="2">CBS 141.50</strain>
    </source>
</reference>
<evidence type="ECO:0000313" key="2">
    <source>
        <dbReference type="EMBL" id="KAK4146831.1"/>
    </source>
</evidence>
<gene>
    <name evidence="2" type="ORF">C8A04DRAFT_34717</name>
</gene>
<dbReference type="PANTHER" id="PTHR42070:SF1">
    <property type="entry name" value="FILAMENT ASSOCIATED PROTEIN, PUTATIVE (AFU_ORTHOLOGUE AFUA_8G06630)-RELATED"/>
    <property type="match status" value="1"/>
</dbReference>
<dbReference type="CDD" id="cd14688">
    <property type="entry name" value="bZIP_YAP"/>
    <property type="match status" value="1"/>
</dbReference>
<organism evidence="2 3">
    <name type="scientific">Dichotomopilus funicola</name>
    <dbReference type="NCBI Taxonomy" id="1934379"/>
    <lineage>
        <taxon>Eukaryota</taxon>
        <taxon>Fungi</taxon>
        <taxon>Dikarya</taxon>
        <taxon>Ascomycota</taxon>
        <taxon>Pezizomycotina</taxon>
        <taxon>Sordariomycetes</taxon>
        <taxon>Sordariomycetidae</taxon>
        <taxon>Sordariales</taxon>
        <taxon>Chaetomiaceae</taxon>
        <taxon>Dichotomopilus</taxon>
    </lineage>
</organism>
<dbReference type="RefSeq" id="XP_062640202.1">
    <property type="nucleotide sequence ID" value="XM_062782929.1"/>
</dbReference>
<sequence length="154" mass="16955">MPASPSIPTPQTRTRVRDNQRRSRARKKEYIHQLEAQVRAAEQRRVLATVEVQTAARRVVEENRRLRELLRYHGGVSPSGRSCACTSGPKLDVKNGKNNNDNNNCSMAADLISTMTGANPHDVRTSLGCTPGTECHVDDARIGDAIEHLTSPGE</sequence>
<protein>
    <recommendedName>
        <fullName evidence="4">BZIP domain-containing protein</fullName>
    </recommendedName>
</protein>
<evidence type="ECO:0000313" key="3">
    <source>
        <dbReference type="Proteomes" id="UP001302676"/>
    </source>
</evidence>
<name>A0AAN6V9E5_9PEZI</name>
<evidence type="ECO:0000256" key="1">
    <source>
        <dbReference type="SAM" id="MobiDB-lite"/>
    </source>
</evidence>
<accession>A0AAN6V9E5</accession>
<dbReference type="EMBL" id="MU853559">
    <property type="protein sequence ID" value="KAK4146831.1"/>
    <property type="molecule type" value="Genomic_DNA"/>
</dbReference>
<dbReference type="GeneID" id="87819542"/>
<dbReference type="PANTHER" id="PTHR42070">
    <property type="entry name" value="FILAMENT ASSOCIATED PROTEIN, PUTATIVE (AFU_ORTHOLOGUE AFUA_8G06630)-RELATED"/>
    <property type="match status" value="1"/>
</dbReference>
<dbReference type="AlphaFoldDB" id="A0AAN6V9E5"/>